<dbReference type="PANTHER" id="PTHR24220">
    <property type="entry name" value="IMPORT ATP-BINDING PROTEIN"/>
    <property type="match status" value="1"/>
</dbReference>
<evidence type="ECO:0000313" key="5">
    <source>
        <dbReference type="EMBL" id="MCZ9289241.1"/>
    </source>
</evidence>
<reference evidence="5" key="1">
    <citation type="submission" date="2022-02" db="EMBL/GenBank/DDBJ databases">
        <title>Corynebacterium sp. from urogenital microbiome.</title>
        <authorList>
            <person name="Cappelli E.A."/>
            <person name="Ribeiro T.G."/>
            <person name="Peixe L."/>
        </authorList>
    </citation>
    <scope>NUCLEOTIDE SEQUENCE</scope>
    <source>
        <strain evidence="5">C8Ua_174</strain>
    </source>
</reference>
<dbReference type="InterPro" id="IPR003593">
    <property type="entry name" value="AAA+_ATPase"/>
</dbReference>
<sequence length="240" mass="25917">MIFPALEVKNISLEITDGTTKRNLLTDVSFNVDPGEVVGITGPSGSGKSTLLSIIGCLETATSGSATLHGADTLELGTVSGRQAAEIRRRHLGIVFQQPNLLPALTAKEQLMVMSRLDKPFGISGKTWRQQEEKAERLLKEVGLEGRENAKVSELSGGQQARVNLARALMNDPALLLVDEPTAALDTANAQRVTELIVDLARERNTPVLYVSHDQEQLATLDRRIELVDGKANEAELATT</sequence>
<dbReference type="GO" id="GO:0022857">
    <property type="term" value="F:transmembrane transporter activity"/>
    <property type="evidence" value="ECO:0007669"/>
    <property type="project" value="TreeGrafter"/>
</dbReference>
<dbReference type="GO" id="GO:0005524">
    <property type="term" value="F:ATP binding"/>
    <property type="evidence" value="ECO:0007669"/>
    <property type="project" value="UniProtKB-KW"/>
</dbReference>
<organism evidence="5 6">
    <name type="scientific">Corynebacterium evansiae</name>
    <dbReference type="NCBI Taxonomy" id="2913499"/>
    <lineage>
        <taxon>Bacteria</taxon>
        <taxon>Bacillati</taxon>
        <taxon>Actinomycetota</taxon>
        <taxon>Actinomycetes</taxon>
        <taxon>Mycobacteriales</taxon>
        <taxon>Corynebacteriaceae</taxon>
        <taxon>Corynebacterium</taxon>
    </lineage>
</organism>
<accession>A0A9X3LJL7</accession>
<evidence type="ECO:0000313" key="6">
    <source>
        <dbReference type="Proteomes" id="UP001146469"/>
    </source>
</evidence>
<dbReference type="PROSITE" id="PS50893">
    <property type="entry name" value="ABC_TRANSPORTER_2"/>
    <property type="match status" value="1"/>
</dbReference>
<dbReference type="SMART" id="SM00382">
    <property type="entry name" value="AAA"/>
    <property type="match status" value="1"/>
</dbReference>
<dbReference type="PANTHER" id="PTHR24220:SF692">
    <property type="entry name" value="ABC TRANSPORTER DOMAIN-CONTAINING PROTEIN"/>
    <property type="match status" value="1"/>
</dbReference>
<dbReference type="SUPFAM" id="SSF52540">
    <property type="entry name" value="P-loop containing nucleoside triphosphate hydrolases"/>
    <property type="match status" value="1"/>
</dbReference>
<comment type="caution">
    <text evidence="5">The sequence shown here is derived from an EMBL/GenBank/DDBJ whole genome shotgun (WGS) entry which is preliminary data.</text>
</comment>
<keyword evidence="1" id="KW-0813">Transport</keyword>
<dbReference type="InterPro" id="IPR015854">
    <property type="entry name" value="ABC_transpr_LolD-like"/>
</dbReference>
<name>A0A9X3LJL7_9CORY</name>
<dbReference type="InterPro" id="IPR027417">
    <property type="entry name" value="P-loop_NTPase"/>
</dbReference>
<keyword evidence="3 5" id="KW-0067">ATP-binding</keyword>
<dbReference type="AlphaFoldDB" id="A0A9X3LJL7"/>
<dbReference type="RefSeq" id="WP_269944207.1">
    <property type="nucleotide sequence ID" value="NZ_JAKMUT010000002.1"/>
</dbReference>
<keyword evidence="6" id="KW-1185">Reference proteome</keyword>
<dbReference type="InterPro" id="IPR017911">
    <property type="entry name" value="MacB-like_ATP-bd"/>
</dbReference>
<proteinExistence type="predicted"/>
<dbReference type="CDD" id="cd03255">
    <property type="entry name" value="ABC_MJ0796_LolCDE_FtsE"/>
    <property type="match status" value="1"/>
</dbReference>
<dbReference type="PROSITE" id="PS00211">
    <property type="entry name" value="ABC_TRANSPORTER_1"/>
    <property type="match status" value="1"/>
</dbReference>
<dbReference type="Pfam" id="PF00005">
    <property type="entry name" value="ABC_tran"/>
    <property type="match status" value="1"/>
</dbReference>
<gene>
    <name evidence="5" type="ORF">L8V00_03325</name>
</gene>
<dbReference type="InterPro" id="IPR003439">
    <property type="entry name" value="ABC_transporter-like_ATP-bd"/>
</dbReference>
<dbReference type="Proteomes" id="UP001146469">
    <property type="component" value="Unassembled WGS sequence"/>
</dbReference>
<evidence type="ECO:0000259" key="4">
    <source>
        <dbReference type="PROSITE" id="PS50893"/>
    </source>
</evidence>
<dbReference type="GO" id="GO:0005886">
    <property type="term" value="C:plasma membrane"/>
    <property type="evidence" value="ECO:0007669"/>
    <property type="project" value="TreeGrafter"/>
</dbReference>
<evidence type="ECO:0000256" key="2">
    <source>
        <dbReference type="ARBA" id="ARBA00022741"/>
    </source>
</evidence>
<keyword evidence="2" id="KW-0547">Nucleotide-binding</keyword>
<evidence type="ECO:0000256" key="3">
    <source>
        <dbReference type="ARBA" id="ARBA00022840"/>
    </source>
</evidence>
<evidence type="ECO:0000256" key="1">
    <source>
        <dbReference type="ARBA" id="ARBA00022448"/>
    </source>
</evidence>
<dbReference type="Gene3D" id="3.40.50.300">
    <property type="entry name" value="P-loop containing nucleotide triphosphate hydrolases"/>
    <property type="match status" value="1"/>
</dbReference>
<dbReference type="GO" id="GO:0016887">
    <property type="term" value="F:ATP hydrolysis activity"/>
    <property type="evidence" value="ECO:0007669"/>
    <property type="project" value="InterPro"/>
</dbReference>
<dbReference type="InterPro" id="IPR017871">
    <property type="entry name" value="ABC_transporter-like_CS"/>
</dbReference>
<dbReference type="EMBL" id="JAKMUT010000002">
    <property type="protein sequence ID" value="MCZ9289241.1"/>
    <property type="molecule type" value="Genomic_DNA"/>
</dbReference>
<protein>
    <submittedName>
        <fullName evidence="5">ABC transporter ATP-binding protein</fullName>
    </submittedName>
</protein>
<feature type="domain" description="ABC transporter" evidence="4">
    <location>
        <begin position="6"/>
        <end position="240"/>
    </location>
</feature>